<feature type="chain" id="PRO_5043369660" evidence="2">
    <location>
        <begin position="23"/>
        <end position="598"/>
    </location>
</feature>
<dbReference type="InterPro" id="IPR009003">
    <property type="entry name" value="Peptidase_S1_PA"/>
</dbReference>
<protein>
    <submittedName>
        <fullName evidence="4">Trypsin-like serine protease</fullName>
        <ecNumber evidence="4">3.4.21.-</ecNumber>
    </submittedName>
</protein>
<organism evidence="4">
    <name type="scientific">Vibrio chaetopteri</name>
    <dbReference type="NCBI Taxonomy" id="3016528"/>
    <lineage>
        <taxon>Bacteria</taxon>
        <taxon>Pseudomonadati</taxon>
        <taxon>Pseudomonadota</taxon>
        <taxon>Gammaproteobacteria</taxon>
        <taxon>Vibrionales</taxon>
        <taxon>Vibrionaceae</taxon>
        <taxon>Vibrio</taxon>
    </lineage>
</organism>
<keyword evidence="4" id="KW-0378">Hydrolase</keyword>
<dbReference type="NCBIfam" id="TIGR03501">
    <property type="entry name" value="GlyGly_CTERM"/>
    <property type="match status" value="1"/>
</dbReference>
<keyword evidence="1" id="KW-0812">Transmembrane</keyword>
<sequence>MKTLSMAIALALTLTTSVSVTAADVAPMIGGEFVETVPGHLYDDSILHLRVHGQKNGYPNTVSCGAGVIGGKWLLTAEHCLDDLDGTITLTQSNDRNDYDKQSTMNVTHHTTRNPQRYAERLEYLKAYYQHYTPTDDTYGKPLYRDNEEQITDDYIQEVLALPSDTIIGSNLHGETNHRGQHVDNWADFAILELETPITHKNPSAIGFLRDTDFNETIVKGSEFTFQGWGQDSDRRTPRYIQQGDFTFYRSDLQAHYFRDRCDEDNVTHCYITYEPTFSLQNNGDNLMSVLPGDSGTPLKRDHTFYGVASFVSLGSSVQTADSNFFEFGPHKDFILDTINTIVTPNLPVIEVPATGFGETIHYNIQNLTHNDARLNLVESGTIIADGYARIIHACQNTLSSFDNCVIDIELLSAQDGYFNYNGEYSFEVAEINGEARTISLDIPVSDVTPIVEGDKFTKDGMEVTFQSINSKVEMVKAENDMVVQFYLSEVVDMDSVSVSLQDAGGIYDFNGNMLNTCETSHKNSDLVQCNIAISAFTHSDSMFTFKLGDQETAIVETTISFITDPGTDGNTNSGSNGGSFGIFGLFALGLLGLFRKK</sequence>
<dbReference type="InterPro" id="IPR043504">
    <property type="entry name" value="Peptidase_S1_PA_chymotrypsin"/>
</dbReference>
<dbReference type="GO" id="GO:0006508">
    <property type="term" value="P:proteolysis"/>
    <property type="evidence" value="ECO:0007669"/>
    <property type="project" value="UniProtKB-KW"/>
</dbReference>
<feature type="transmembrane region" description="Helical" evidence="1">
    <location>
        <begin position="578"/>
        <end position="595"/>
    </location>
</feature>
<gene>
    <name evidence="4" type="ORF">PG915_05700</name>
</gene>
<feature type="domain" description="Peptidase S1" evidence="3">
    <location>
        <begin position="28"/>
        <end position="340"/>
    </location>
</feature>
<dbReference type="Gene3D" id="2.40.10.10">
    <property type="entry name" value="Trypsin-like serine proteases"/>
    <property type="match status" value="1"/>
</dbReference>
<dbReference type="SUPFAM" id="SSF50494">
    <property type="entry name" value="Trypsin-like serine proteases"/>
    <property type="match status" value="1"/>
</dbReference>
<evidence type="ECO:0000256" key="1">
    <source>
        <dbReference type="SAM" id="Phobius"/>
    </source>
</evidence>
<dbReference type="PROSITE" id="PS50240">
    <property type="entry name" value="TRYPSIN_DOM"/>
    <property type="match status" value="1"/>
</dbReference>
<keyword evidence="2" id="KW-0732">Signal</keyword>
<dbReference type="GO" id="GO:0004252">
    <property type="term" value="F:serine-type endopeptidase activity"/>
    <property type="evidence" value="ECO:0007669"/>
    <property type="project" value="InterPro"/>
</dbReference>
<evidence type="ECO:0000259" key="3">
    <source>
        <dbReference type="PROSITE" id="PS50240"/>
    </source>
</evidence>
<dbReference type="KEGG" id="vck:PG915_05700"/>
<reference evidence="4" key="1">
    <citation type="submission" date="2023-01" db="EMBL/GenBank/DDBJ databases">
        <title>Vibrio sp. CB1-14 genome sequencing.</title>
        <authorList>
            <person name="Otstavnykh N."/>
            <person name="Isaeva M."/>
            <person name="Meleshko D."/>
        </authorList>
    </citation>
    <scope>NUCLEOTIDE SEQUENCE</scope>
    <source>
        <strain evidence="4">CB1-14</strain>
    </source>
</reference>
<dbReference type="EC" id="3.4.21.-" evidence="4"/>
<proteinExistence type="predicted"/>
<feature type="signal peptide" evidence="2">
    <location>
        <begin position="1"/>
        <end position="22"/>
    </location>
</feature>
<keyword evidence="4" id="KW-0645">Protease</keyword>
<name>A0AAU8BKP7_9VIBR</name>
<accession>A0AAU8BKP7</accession>
<keyword evidence="1" id="KW-1133">Transmembrane helix</keyword>
<dbReference type="EMBL" id="CP115920">
    <property type="protein sequence ID" value="XCD17022.1"/>
    <property type="molecule type" value="Genomic_DNA"/>
</dbReference>
<evidence type="ECO:0000256" key="2">
    <source>
        <dbReference type="SAM" id="SignalP"/>
    </source>
</evidence>
<keyword evidence="1" id="KW-0472">Membrane</keyword>
<dbReference type="RefSeq" id="WP_353498241.1">
    <property type="nucleotide sequence ID" value="NZ_CP115920.1"/>
</dbReference>
<dbReference type="AlphaFoldDB" id="A0AAU8BKP7"/>
<dbReference type="SMART" id="SM00020">
    <property type="entry name" value="Tryp_SPc"/>
    <property type="match status" value="1"/>
</dbReference>
<evidence type="ECO:0000313" key="4">
    <source>
        <dbReference type="EMBL" id="XCD17022.1"/>
    </source>
</evidence>
<dbReference type="InterPro" id="IPR020008">
    <property type="entry name" value="GlyGly_CTERM"/>
</dbReference>
<dbReference type="InterPro" id="IPR001254">
    <property type="entry name" value="Trypsin_dom"/>
</dbReference>
<dbReference type="Pfam" id="PF00089">
    <property type="entry name" value="Trypsin"/>
    <property type="match status" value="2"/>
</dbReference>